<organism evidence="1 2">
    <name type="scientific">Tetragenococcus muriaticus PMC-11-5</name>
    <dbReference type="NCBI Taxonomy" id="1302649"/>
    <lineage>
        <taxon>Bacteria</taxon>
        <taxon>Bacillati</taxon>
        <taxon>Bacillota</taxon>
        <taxon>Bacilli</taxon>
        <taxon>Lactobacillales</taxon>
        <taxon>Enterococcaceae</taxon>
        <taxon>Tetragenococcus</taxon>
    </lineage>
</organism>
<evidence type="ECO:0000313" key="2">
    <source>
        <dbReference type="Proteomes" id="UP000029380"/>
    </source>
</evidence>
<dbReference type="Proteomes" id="UP000029380">
    <property type="component" value="Unassembled WGS sequence"/>
</dbReference>
<dbReference type="PATRIC" id="fig|1302649.3.peg.1203"/>
<dbReference type="EMBL" id="JPVU01000129">
    <property type="protein sequence ID" value="KFN91775.1"/>
    <property type="molecule type" value="Genomic_DNA"/>
</dbReference>
<dbReference type="AlphaFoldDB" id="A0A091C509"/>
<reference evidence="1 2" key="1">
    <citation type="submission" date="2014-08" db="EMBL/GenBank/DDBJ databases">
        <title>Genome sequence of Tetragenococcus muriaticus.</title>
        <authorList>
            <person name="Chuea-nongthon C."/>
            <person name="Rodtong S."/>
            <person name="Yongsawatdigul J."/>
            <person name="Steele J.L."/>
            <person name="Liu X.-y."/>
            <person name="Speers J."/>
            <person name="Glasner J.D."/>
            <person name="Neeno-Eckwall E.C."/>
        </authorList>
    </citation>
    <scope>NUCLEOTIDE SEQUENCE [LARGE SCALE GENOMIC DNA]</scope>
    <source>
        <strain evidence="1 2">PMC-11-5</strain>
    </source>
</reference>
<evidence type="ECO:0000313" key="1">
    <source>
        <dbReference type="EMBL" id="KFN91775.1"/>
    </source>
</evidence>
<protein>
    <submittedName>
        <fullName evidence="1">Uncharacterized protein</fullName>
    </submittedName>
</protein>
<sequence>MDKEITLKPFQRVLSGYETLSKTALSISDCSELAEKYKSLGVDGYRIGDYSGPSYLNRYLECSIKSAPMLVYKRDIFIPMVFRSANESQKLFSESSRMPGFFVLLDWLINNRPEKAIVSYRAPTETSPGKMYVDSAYVAFRLSEILDGGGFPISQFKTLEEFVVWNRIYRLIESGQIGRHSRIFDEDNPINVSELRMILQVVQLKYPETTFFI</sequence>
<proteinExistence type="predicted"/>
<gene>
    <name evidence="1" type="ORF">TMUPMC115_1201</name>
</gene>
<comment type="caution">
    <text evidence="1">The sequence shown here is derived from an EMBL/GenBank/DDBJ whole genome shotgun (WGS) entry which is preliminary data.</text>
</comment>
<name>A0A091C509_9ENTE</name>
<dbReference type="OrthoDB" id="2183061at2"/>
<dbReference type="RefSeq" id="WP_028789664.1">
    <property type="nucleotide sequence ID" value="NZ_JPVU01000129.1"/>
</dbReference>
<accession>A0A091C509</accession>